<organism evidence="2 3">
    <name type="scientific">Dreissena polymorpha</name>
    <name type="common">Zebra mussel</name>
    <name type="synonym">Mytilus polymorpha</name>
    <dbReference type="NCBI Taxonomy" id="45954"/>
    <lineage>
        <taxon>Eukaryota</taxon>
        <taxon>Metazoa</taxon>
        <taxon>Spiralia</taxon>
        <taxon>Lophotrochozoa</taxon>
        <taxon>Mollusca</taxon>
        <taxon>Bivalvia</taxon>
        <taxon>Autobranchia</taxon>
        <taxon>Heteroconchia</taxon>
        <taxon>Euheterodonta</taxon>
        <taxon>Imparidentia</taxon>
        <taxon>Neoheterodontei</taxon>
        <taxon>Myida</taxon>
        <taxon>Dreissenoidea</taxon>
        <taxon>Dreissenidae</taxon>
        <taxon>Dreissena</taxon>
    </lineage>
</organism>
<gene>
    <name evidence="2" type="ORF">DPMN_194534</name>
</gene>
<reference evidence="2" key="1">
    <citation type="journal article" date="2019" name="bioRxiv">
        <title>The Genome of the Zebra Mussel, Dreissena polymorpha: A Resource for Invasive Species Research.</title>
        <authorList>
            <person name="McCartney M.A."/>
            <person name="Auch B."/>
            <person name="Kono T."/>
            <person name="Mallez S."/>
            <person name="Zhang Y."/>
            <person name="Obille A."/>
            <person name="Becker A."/>
            <person name="Abrahante J.E."/>
            <person name="Garbe J."/>
            <person name="Badalamenti J.P."/>
            <person name="Herman A."/>
            <person name="Mangelson H."/>
            <person name="Liachko I."/>
            <person name="Sullivan S."/>
            <person name="Sone E.D."/>
            <person name="Koren S."/>
            <person name="Silverstein K.A.T."/>
            <person name="Beckman K.B."/>
            <person name="Gohl D.M."/>
        </authorList>
    </citation>
    <scope>NUCLEOTIDE SEQUENCE</scope>
    <source>
        <strain evidence="2">Duluth1</strain>
        <tissue evidence="2">Whole animal</tissue>
    </source>
</reference>
<keyword evidence="3" id="KW-1185">Reference proteome</keyword>
<reference evidence="2" key="2">
    <citation type="submission" date="2020-11" db="EMBL/GenBank/DDBJ databases">
        <authorList>
            <person name="McCartney M.A."/>
            <person name="Auch B."/>
            <person name="Kono T."/>
            <person name="Mallez S."/>
            <person name="Becker A."/>
            <person name="Gohl D.M."/>
            <person name="Silverstein K.A.T."/>
            <person name="Koren S."/>
            <person name="Bechman K.B."/>
            <person name="Herman A."/>
            <person name="Abrahante J.E."/>
            <person name="Garbe J."/>
        </authorList>
    </citation>
    <scope>NUCLEOTIDE SEQUENCE</scope>
    <source>
        <strain evidence="2">Duluth1</strain>
        <tissue evidence="2">Whole animal</tissue>
    </source>
</reference>
<accession>A0A9D4B851</accession>
<dbReference type="EMBL" id="JAIWYP010000019">
    <property type="protein sequence ID" value="KAH3692782.1"/>
    <property type="molecule type" value="Genomic_DNA"/>
</dbReference>
<dbReference type="AlphaFoldDB" id="A0A9D4B851"/>
<evidence type="ECO:0000313" key="3">
    <source>
        <dbReference type="Proteomes" id="UP000828390"/>
    </source>
</evidence>
<evidence type="ECO:0000256" key="1">
    <source>
        <dbReference type="SAM" id="MobiDB-lite"/>
    </source>
</evidence>
<comment type="caution">
    <text evidence="2">The sequence shown here is derived from an EMBL/GenBank/DDBJ whole genome shotgun (WGS) entry which is preliminary data.</text>
</comment>
<feature type="region of interest" description="Disordered" evidence="1">
    <location>
        <begin position="137"/>
        <end position="176"/>
    </location>
</feature>
<proteinExistence type="predicted"/>
<evidence type="ECO:0000313" key="2">
    <source>
        <dbReference type="EMBL" id="KAH3692782.1"/>
    </source>
</evidence>
<dbReference type="Proteomes" id="UP000828390">
    <property type="component" value="Unassembled WGS sequence"/>
</dbReference>
<name>A0A9D4B851_DREPO</name>
<feature type="compositionally biased region" description="Basic and acidic residues" evidence="1">
    <location>
        <begin position="148"/>
        <end position="158"/>
    </location>
</feature>
<sequence length="214" mass="24501">MDISAEKSKTTVISTSNTSADITMNGQKLEKVTGFKNLGATLFMGPKCICDRSDDRTKKVLDKQLQQLSHQIQDLQVPCSLHSTLRLRDLDTSQGAGSLRLEHYNSFCWTTRTPPGDRQTKKASLVWTRLTVQDCAPGHDRRKLPSRPSEKIRIDNAKDWTSPPNNRPDWRRKSVSSSLISPKRPYRLNNDDEDDDITDRVNFWYQTKTVHMLI</sequence>
<protein>
    <submittedName>
        <fullName evidence="2">Uncharacterized protein</fullName>
    </submittedName>
</protein>